<dbReference type="CDD" id="cd00207">
    <property type="entry name" value="fer2"/>
    <property type="match status" value="1"/>
</dbReference>
<dbReference type="InterPro" id="IPR001433">
    <property type="entry name" value="OxRdtase_FAD/NAD-bd"/>
</dbReference>
<evidence type="ECO:0000256" key="5">
    <source>
        <dbReference type="ARBA" id="ARBA00022827"/>
    </source>
</evidence>
<dbReference type="InterPro" id="IPR050415">
    <property type="entry name" value="MRET"/>
</dbReference>
<evidence type="ECO:0000256" key="6">
    <source>
        <dbReference type="ARBA" id="ARBA00023002"/>
    </source>
</evidence>
<dbReference type="GO" id="GO:0016491">
    <property type="term" value="F:oxidoreductase activity"/>
    <property type="evidence" value="ECO:0007669"/>
    <property type="project" value="UniProtKB-KW"/>
</dbReference>
<evidence type="ECO:0000256" key="4">
    <source>
        <dbReference type="ARBA" id="ARBA00022723"/>
    </source>
</evidence>
<dbReference type="OrthoDB" id="9789468at2"/>
<dbReference type="Pfam" id="PF00970">
    <property type="entry name" value="FAD_binding_6"/>
    <property type="match status" value="1"/>
</dbReference>
<dbReference type="PROSITE" id="PS51384">
    <property type="entry name" value="FAD_FR"/>
    <property type="match status" value="1"/>
</dbReference>
<keyword evidence="2" id="KW-0285">Flavoprotein</keyword>
<evidence type="ECO:0000256" key="1">
    <source>
        <dbReference type="ARBA" id="ARBA00001974"/>
    </source>
</evidence>
<keyword evidence="3" id="KW-0001">2Fe-2S</keyword>
<dbReference type="Gene3D" id="3.10.20.30">
    <property type="match status" value="1"/>
</dbReference>
<dbReference type="STRING" id="536979.SAMN04488055_3898"/>
<dbReference type="InterPro" id="IPR036010">
    <property type="entry name" value="2Fe-2S_ferredoxin-like_sf"/>
</dbReference>
<dbReference type="Gene3D" id="3.40.50.80">
    <property type="entry name" value="Nucleotide-binding domain of ferredoxin-NADP reductase (FNR) module"/>
    <property type="match status" value="1"/>
</dbReference>
<dbReference type="GO" id="GO:0046872">
    <property type="term" value="F:metal ion binding"/>
    <property type="evidence" value="ECO:0007669"/>
    <property type="project" value="UniProtKB-KW"/>
</dbReference>
<evidence type="ECO:0000256" key="3">
    <source>
        <dbReference type="ARBA" id="ARBA00022714"/>
    </source>
</evidence>
<dbReference type="PRINTS" id="PR00410">
    <property type="entry name" value="PHEHYDRXLASE"/>
</dbReference>
<evidence type="ECO:0000256" key="2">
    <source>
        <dbReference type="ARBA" id="ARBA00022630"/>
    </source>
</evidence>
<reference evidence="11 12" key="1">
    <citation type="submission" date="2016-11" db="EMBL/GenBank/DDBJ databases">
        <authorList>
            <person name="Jaros S."/>
            <person name="Januszkiewicz K."/>
            <person name="Wedrychowicz H."/>
        </authorList>
    </citation>
    <scope>NUCLEOTIDE SEQUENCE [LARGE SCALE GENOMIC DNA]</scope>
    <source>
        <strain evidence="11 12">DSM 24787</strain>
    </source>
</reference>
<accession>A0A1N6JE49</accession>
<dbReference type="Pfam" id="PF00111">
    <property type="entry name" value="Fer2"/>
    <property type="match status" value="1"/>
</dbReference>
<organism evidence="11 12">
    <name type="scientific">Chitinophaga niabensis</name>
    <dbReference type="NCBI Taxonomy" id="536979"/>
    <lineage>
        <taxon>Bacteria</taxon>
        <taxon>Pseudomonadati</taxon>
        <taxon>Bacteroidota</taxon>
        <taxon>Chitinophagia</taxon>
        <taxon>Chitinophagales</taxon>
        <taxon>Chitinophagaceae</taxon>
        <taxon>Chitinophaga</taxon>
    </lineage>
</organism>
<feature type="domain" description="2Fe-2S ferredoxin-type" evidence="9">
    <location>
        <begin position="264"/>
        <end position="351"/>
    </location>
</feature>
<keyword evidence="12" id="KW-1185">Reference proteome</keyword>
<keyword evidence="5" id="KW-0274">FAD</keyword>
<dbReference type="Pfam" id="PF00175">
    <property type="entry name" value="NAD_binding_1"/>
    <property type="match status" value="1"/>
</dbReference>
<evidence type="ECO:0000256" key="7">
    <source>
        <dbReference type="ARBA" id="ARBA00023004"/>
    </source>
</evidence>
<dbReference type="SUPFAM" id="SSF52343">
    <property type="entry name" value="Ferredoxin reductase-like, C-terminal NADP-linked domain"/>
    <property type="match status" value="1"/>
</dbReference>
<sequence length="351" mass="39512">MKDLYIQLRITAIIPETPDTFTYRFEAVDGKPVLYQAGQFLTFLVTLHGREIRRSYSLSSTPGIDPHPAVTIKRVTNGEVSRHIIRHWQVGDIVTSLLPSGRFTLESMPDIKRDLFLIAAGSGITPLFSILKHALKSETAAHITLIYSTRNSANTIFYQQILALQQQYPERLTILWLFSDPEEATGMFRRMSNSLLEMIAPKHLKYDPELAQFFLCGPAEYMRMVQFTLVFLGFNPAHIHKENFVVNTEAKIARIQIPQDTSIKQVLLNMKGKEQILEVPGNESILHAALRQDVHLPYSCKGGVCGSCIAKCTGGKVWMSVNEVLTDKELAQGLILTCTGYAQSDQVTLEW</sequence>
<evidence type="ECO:0000313" key="11">
    <source>
        <dbReference type="EMBL" id="SIO42406.1"/>
    </source>
</evidence>
<dbReference type="GO" id="GO:0051537">
    <property type="term" value="F:2 iron, 2 sulfur cluster binding"/>
    <property type="evidence" value="ECO:0007669"/>
    <property type="project" value="UniProtKB-KW"/>
</dbReference>
<dbReference type="InterPro" id="IPR012675">
    <property type="entry name" value="Beta-grasp_dom_sf"/>
</dbReference>
<keyword evidence="6" id="KW-0560">Oxidoreductase</keyword>
<evidence type="ECO:0000259" key="9">
    <source>
        <dbReference type="PROSITE" id="PS51085"/>
    </source>
</evidence>
<dbReference type="PROSITE" id="PS00197">
    <property type="entry name" value="2FE2S_FER_1"/>
    <property type="match status" value="1"/>
</dbReference>
<dbReference type="PANTHER" id="PTHR47354:SF8">
    <property type="entry name" value="1,2-PHENYLACETYL-COA EPOXIDASE, SUBUNIT E"/>
    <property type="match status" value="1"/>
</dbReference>
<dbReference type="SUPFAM" id="SSF63380">
    <property type="entry name" value="Riboflavin synthase domain-like"/>
    <property type="match status" value="1"/>
</dbReference>
<dbReference type="InterPro" id="IPR008333">
    <property type="entry name" value="Cbr1-like_FAD-bd_dom"/>
</dbReference>
<dbReference type="Gene3D" id="2.40.30.10">
    <property type="entry name" value="Translation factors"/>
    <property type="match status" value="1"/>
</dbReference>
<dbReference type="InterPro" id="IPR006058">
    <property type="entry name" value="2Fe2S_fd_BS"/>
</dbReference>
<dbReference type="AlphaFoldDB" id="A0A1N6JE49"/>
<dbReference type="InterPro" id="IPR017938">
    <property type="entry name" value="Riboflavin_synthase-like_b-brl"/>
</dbReference>
<dbReference type="InterPro" id="IPR001041">
    <property type="entry name" value="2Fe-2S_ferredoxin-type"/>
</dbReference>
<dbReference type="PROSITE" id="PS51085">
    <property type="entry name" value="2FE2S_FER_2"/>
    <property type="match status" value="1"/>
</dbReference>
<gene>
    <name evidence="11" type="ORF">SAMN04488055_3898</name>
</gene>
<dbReference type="GO" id="GO:0050660">
    <property type="term" value="F:flavin adenine dinucleotide binding"/>
    <property type="evidence" value="ECO:0007669"/>
    <property type="project" value="TreeGrafter"/>
</dbReference>
<dbReference type="InterPro" id="IPR001709">
    <property type="entry name" value="Flavoprot_Pyr_Nucl_cyt_Rdtase"/>
</dbReference>
<keyword evidence="7" id="KW-0408">Iron</keyword>
<comment type="cofactor">
    <cofactor evidence="1">
        <name>FAD</name>
        <dbReference type="ChEBI" id="CHEBI:57692"/>
    </cofactor>
</comment>
<dbReference type="SUPFAM" id="SSF54292">
    <property type="entry name" value="2Fe-2S ferredoxin-like"/>
    <property type="match status" value="1"/>
</dbReference>
<dbReference type="Proteomes" id="UP000185003">
    <property type="component" value="Unassembled WGS sequence"/>
</dbReference>
<dbReference type="EMBL" id="FSRA01000002">
    <property type="protein sequence ID" value="SIO42406.1"/>
    <property type="molecule type" value="Genomic_DNA"/>
</dbReference>
<proteinExistence type="predicted"/>
<keyword evidence="4" id="KW-0479">Metal-binding</keyword>
<dbReference type="PRINTS" id="PR00371">
    <property type="entry name" value="FPNCR"/>
</dbReference>
<name>A0A1N6JE49_9BACT</name>
<dbReference type="CDD" id="cd06214">
    <property type="entry name" value="PA_degradation_oxidoreductase_like"/>
    <property type="match status" value="1"/>
</dbReference>
<dbReference type="InterPro" id="IPR017927">
    <property type="entry name" value="FAD-bd_FR_type"/>
</dbReference>
<evidence type="ECO:0000313" key="12">
    <source>
        <dbReference type="Proteomes" id="UP000185003"/>
    </source>
</evidence>
<dbReference type="RefSeq" id="WP_074241157.1">
    <property type="nucleotide sequence ID" value="NZ_FSRA01000002.1"/>
</dbReference>
<evidence type="ECO:0000259" key="10">
    <source>
        <dbReference type="PROSITE" id="PS51384"/>
    </source>
</evidence>
<dbReference type="PANTHER" id="PTHR47354">
    <property type="entry name" value="NADH OXIDOREDUCTASE HCR"/>
    <property type="match status" value="1"/>
</dbReference>
<evidence type="ECO:0000256" key="8">
    <source>
        <dbReference type="ARBA" id="ARBA00023014"/>
    </source>
</evidence>
<keyword evidence="8" id="KW-0411">Iron-sulfur</keyword>
<dbReference type="InterPro" id="IPR039261">
    <property type="entry name" value="FNR_nucleotide-bd"/>
</dbReference>
<protein>
    <submittedName>
        <fullName evidence="11">Ring-1,2-phenylacetyl-CoA epoxidase subunit PaaE</fullName>
    </submittedName>
</protein>
<feature type="domain" description="FAD-binding FR-type" evidence="10">
    <location>
        <begin position="3"/>
        <end position="106"/>
    </location>
</feature>